<keyword evidence="4 9" id="KW-0812">Transmembrane</keyword>
<comment type="catalytic activity">
    <reaction evidence="9">
        <text>L-cysteinyl-[protein] + hexadecanoyl-CoA = S-hexadecanoyl-L-cysteinyl-[protein] + CoA</text>
        <dbReference type="Rhea" id="RHEA:36683"/>
        <dbReference type="Rhea" id="RHEA-COMP:10131"/>
        <dbReference type="Rhea" id="RHEA-COMP:11032"/>
        <dbReference type="ChEBI" id="CHEBI:29950"/>
        <dbReference type="ChEBI" id="CHEBI:57287"/>
        <dbReference type="ChEBI" id="CHEBI:57379"/>
        <dbReference type="ChEBI" id="CHEBI:74151"/>
        <dbReference type="EC" id="2.3.1.225"/>
    </reaction>
</comment>
<dbReference type="Pfam" id="PF01399">
    <property type="entry name" value="PCI"/>
    <property type="match status" value="1"/>
</dbReference>
<dbReference type="AlphaFoldDB" id="A0A9Q0GRJ6"/>
<dbReference type="GO" id="GO:0008541">
    <property type="term" value="C:proteasome regulatory particle, lid subcomplex"/>
    <property type="evidence" value="ECO:0007669"/>
    <property type="project" value="TreeGrafter"/>
</dbReference>
<keyword evidence="12" id="KW-1185">Reference proteome</keyword>
<dbReference type="PROSITE" id="PS50250">
    <property type="entry name" value="PCI"/>
    <property type="match status" value="1"/>
</dbReference>
<comment type="similarity">
    <text evidence="3 9">Belongs to the DHHC palmitoyltransferase family.</text>
</comment>
<dbReference type="InterPro" id="IPR036388">
    <property type="entry name" value="WH-like_DNA-bd_sf"/>
</dbReference>
<evidence type="ECO:0000259" key="10">
    <source>
        <dbReference type="PROSITE" id="PS50250"/>
    </source>
</evidence>
<dbReference type="InterPro" id="IPR000717">
    <property type="entry name" value="PCI_dom"/>
</dbReference>
<evidence type="ECO:0000256" key="3">
    <source>
        <dbReference type="ARBA" id="ARBA00008574"/>
    </source>
</evidence>
<evidence type="ECO:0000256" key="7">
    <source>
        <dbReference type="ARBA" id="ARBA00023136"/>
    </source>
</evidence>
<keyword evidence="7 9" id="KW-0472">Membrane</keyword>
<dbReference type="InterPro" id="IPR040896">
    <property type="entry name" value="RPN5_C"/>
</dbReference>
<evidence type="ECO:0000256" key="9">
    <source>
        <dbReference type="RuleBase" id="RU079119"/>
    </source>
</evidence>
<comment type="caution">
    <text evidence="11">The sequence shown here is derived from an EMBL/GenBank/DDBJ whole genome shotgun (WGS) entry which is preliminary data.</text>
</comment>
<dbReference type="InterPro" id="IPR040134">
    <property type="entry name" value="PSMD12/CSN4"/>
</dbReference>
<keyword evidence="5" id="KW-0647">Proteasome</keyword>
<dbReference type="EC" id="2.3.1.225" evidence="9"/>
<dbReference type="InterPro" id="IPR036390">
    <property type="entry name" value="WH_DNA-bd_sf"/>
</dbReference>
<evidence type="ECO:0000313" key="12">
    <source>
        <dbReference type="Proteomes" id="UP001141806"/>
    </source>
</evidence>
<dbReference type="GO" id="GO:0005634">
    <property type="term" value="C:nucleus"/>
    <property type="evidence" value="ECO:0007669"/>
    <property type="project" value="UniProtKB-ARBA"/>
</dbReference>
<dbReference type="Gene3D" id="1.10.10.10">
    <property type="entry name" value="Winged helix-like DNA-binding domain superfamily/Winged helix DNA-binding domain"/>
    <property type="match status" value="1"/>
</dbReference>
<evidence type="ECO:0000256" key="8">
    <source>
        <dbReference type="ARBA" id="ARBA00064920"/>
    </source>
</evidence>
<dbReference type="GO" id="GO:0019706">
    <property type="term" value="F:protein-cysteine S-palmitoyltransferase activity"/>
    <property type="evidence" value="ECO:0007669"/>
    <property type="project" value="UniProtKB-EC"/>
</dbReference>
<dbReference type="Pfam" id="PF22241">
    <property type="entry name" value="PSMD12-CSN4_N"/>
    <property type="match status" value="2"/>
</dbReference>
<dbReference type="SMART" id="SM00088">
    <property type="entry name" value="PINT"/>
    <property type="match status" value="1"/>
</dbReference>
<feature type="transmembrane region" description="Helical" evidence="9">
    <location>
        <begin position="429"/>
        <end position="452"/>
    </location>
</feature>
<feature type="transmembrane region" description="Helical" evidence="9">
    <location>
        <begin position="182"/>
        <end position="205"/>
    </location>
</feature>
<dbReference type="PROSITE" id="PS50216">
    <property type="entry name" value="DHHC"/>
    <property type="match status" value="1"/>
</dbReference>
<dbReference type="OrthoDB" id="268763at2759"/>
<dbReference type="PANTHER" id="PTHR10855">
    <property type="entry name" value="26S PROTEASOME NON-ATPASE REGULATORY SUBUNIT 12/COP9 SIGNALOSOME COMPLEX SUBUNIT 4"/>
    <property type="match status" value="1"/>
</dbReference>
<keyword evidence="9" id="KW-0808">Transferase</keyword>
<evidence type="ECO:0000256" key="6">
    <source>
        <dbReference type="ARBA" id="ARBA00022989"/>
    </source>
</evidence>
<organism evidence="11 12">
    <name type="scientific">Protea cynaroides</name>
    <dbReference type="NCBI Taxonomy" id="273540"/>
    <lineage>
        <taxon>Eukaryota</taxon>
        <taxon>Viridiplantae</taxon>
        <taxon>Streptophyta</taxon>
        <taxon>Embryophyta</taxon>
        <taxon>Tracheophyta</taxon>
        <taxon>Spermatophyta</taxon>
        <taxon>Magnoliopsida</taxon>
        <taxon>Proteales</taxon>
        <taxon>Proteaceae</taxon>
        <taxon>Protea</taxon>
    </lineage>
</organism>
<sequence>MAKRVYQVWKGNNKFIFGGRLIFGPDARSLIVTVLLILVPVIIFCALVARHLRHSFSAYNAGYAILAVAIVFTIYVLVLLLATSARDPGIVPRALHPPEEEFCYESSASVEVSGRQTPSLQFPRTKEVMVNGRAVRVKYCDTCMLYRPPRCSHCSICNNCVERFDHHCPWVGQCIGLRNYRYFFMFVSSSAVLCISVFAISAMYIKILMDDNHGTVWKAMKESPAAVVLMLYCFISLWFVGGLTGFHLYLIGTNQTTYENFRYRADNRLNVYNRGCLNNFLEVFCTKIKLSRNNFRAFLQEEVPRPPMARTRDVEVEDLGGNPRAKVEDDLDIGGDLLKISQRHNFEEVDEDIRGRGGSSQRCDTPEANFVLDSDQQAPTVRSEAHHSSWSRRSGSWDISPDILAMNSVITESRNYNTQGNTADGRCNFIYLFIFVHRVTCLLLCRFLPILIVRSSRPQEGGDNLDAAIESLLNVEKQMRLAGDVAGTKKAVIDILRLCFEARAWKTLNDQIILLSKRRGQLKQAVTAMVQQAMQYIDETPDIETRVELIKALNSVSAGKIYVEIERARLVKKLATIKEGQGLIAEAADLMQEVAVETFGAMAKTEKIAFILDQVRLCLDHKDYVRAQILSRKISPRVFDVDTSKEKKKPKEGDNVVEEAPADIPSLLELKRIYYELMIRYHSHSSDYLEICRSYKAIYEIPAVREDPVQWIPVLRKICWYLVLSPHDPMQSSLLNSTLEDKNLSEIPKYRLLLKQLVTMEVIQWTALWEAYKDEFENEKNMLGGSLGEKAAEDLRQRIIEHNILVVSKYYSRITLKRLAELLCLSFQEAEKHLSDMVVTKSLVAKIDRPMGIVCFQTAKDSNDILNSWAMNLEKLLDLVEKSCHQIHKETMVHKAVLKV</sequence>
<keyword evidence="9" id="KW-0012">Acyltransferase</keyword>
<evidence type="ECO:0000256" key="2">
    <source>
        <dbReference type="ARBA" id="ARBA00006397"/>
    </source>
</evidence>
<feature type="transmembrane region" description="Helical" evidence="9">
    <location>
        <begin position="30"/>
        <end position="49"/>
    </location>
</feature>
<accession>A0A9Q0GRJ6</accession>
<dbReference type="Pfam" id="PF01529">
    <property type="entry name" value="DHHC"/>
    <property type="match status" value="1"/>
</dbReference>
<proteinExistence type="inferred from homology"/>
<dbReference type="InterPro" id="IPR054559">
    <property type="entry name" value="PSMD12-CSN4-like_N"/>
</dbReference>
<dbReference type="FunFam" id="1.10.10.10:FF:000070">
    <property type="entry name" value="26S proteasome non-ATPase regulatory subunit 12"/>
    <property type="match status" value="1"/>
</dbReference>
<feature type="transmembrane region" description="Helical" evidence="9">
    <location>
        <begin position="61"/>
        <end position="83"/>
    </location>
</feature>
<dbReference type="PANTHER" id="PTHR10855:SF1">
    <property type="entry name" value="26S PROTEASOME NON-ATPASE REGULATORY SUBUNIT 12"/>
    <property type="match status" value="1"/>
</dbReference>
<dbReference type="EMBL" id="JAMYWD010000012">
    <property type="protein sequence ID" value="KAJ4952230.1"/>
    <property type="molecule type" value="Genomic_DNA"/>
</dbReference>
<comment type="domain">
    <text evidence="9">The DHHC domain is required for palmitoyltransferase activity.</text>
</comment>
<dbReference type="GO" id="GO:0005737">
    <property type="term" value="C:cytoplasm"/>
    <property type="evidence" value="ECO:0007669"/>
    <property type="project" value="TreeGrafter"/>
</dbReference>
<reference evidence="11" key="1">
    <citation type="journal article" date="2023" name="Plant J.">
        <title>The genome of the king protea, Protea cynaroides.</title>
        <authorList>
            <person name="Chang J."/>
            <person name="Duong T.A."/>
            <person name="Schoeman C."/>
            <person name="Ma X."/>
            <person name="Roodt D."/>
            <person name="Barker N."/>
            <person name="Li Z."/>
            <person name="Van de Peer Y."/>
            <person name="Mizrachi E."/>
        </authorList>
    </citation>
    <scope>NUCLEOTIDE SEQUENCE</scope>
    <source>
        <tissue evidence="11">Young leaves</tissue>
    </source>
</reference>
<gene>
    <name evidence="11" type="ORF">NE237_029062</name>
</gene>
<dbReference type="GO" id="GO:0016020">
    <property type="term" value="C:membrane"/>
    <property type="evidence" value="ECO:0007669"/>
    <property type="project" value="UniProtKB-SubCell"/>
</dbReference>
<comment type="subcellular location">
    <subcellularLocation>
        <location evidence="1">Membrane</location>
        <topology evidence="1">Multi-pass membrane protein</topology>
    </subcellularLocation>
</comment>
<name>A0A9Q0GRJ6_9MAGN</name>
<dbReference type="SUPFAM" id="SSF46785">
    <property type="entry name" value="Winged helix' DNA-binding domain"/>
    <property type="match status" value="1"/>
</dbReference>
<feature type="domain" description="PCI" evidence="10">
    <location>
        <begin position="690"/>
        <end position="861"/>
    </location>
</feature>
<comment type="similarity">
    <text evidence="2">Belongs to the proteasome subunit p55 family.</text>
</comment>
<dbReference type="InterPro" id="IPR001594">
    <property type="entry name" value="Palmitoyltrfase_DHHC"/>
</dbReference>
<evidence type="ECO:0000313" key="11">
    <source>
        <dbReference type="EMBL" id="KAJ4952230.1"/>
    </source>
</evidence>
<evidence type="ECO:0000256" key="4">
    <source>
        <dbReference type="ARBA" id="ARBA00022692"/>
    </source>
</evidence>
<comment type="subunit">
    <text evidence="8">Component of the 19S regulatory particle (RP/PA700) lid subcomplex of the 26S proteasome. The 26S proteasome is composed of a core protease (CP), known as the 20S proteasome, capped at one or both ends by the 19S regulatory particle (RP/PA700). The RP/PA700 complex is composed of at least 17 different subunits in two subcomplexes, the base and the lid, which form the portions proximal and distal to the 20S proteolytic core, respectively.</text>
</comment>
<feature type="transmembrane region" description="Helical" evidence="9">
    <location>
        <begin position="225"/>
        <end position="252"/>
    </location>
</feature>
<evidence type="ECO:0000256" key="5">
    <source>
        <dbReference type="ARBA" id="ARBA00022942"/>
    </source>
</evidence>
<keyword evidence="6 9" id="KW-1133">Transmembrane helix</keyword>
<protein>
    <recommendedName>
        <fullName evidence="9">S-acyltransferase</fullName>
        <ecNumber evidence="9">2.3.1.225</ecNumber>
    </recommendedName>
    <alternativeName>
        <fullName evidence="9">Palmitoyltransferase</fullName>
    </alternativeName>
</protein>
<dbReference type="Pfam" id="PF18098">
    <property type="entry name" value="RPN5_C"/>
    <property type="match status" value="1"/>
</dbReference>
<dbReference type="Proteomes" id="UP001141806">
    <property type="component" value="Unassembled WGS sequence"/>
</dbReference>
<evidence type="ECO:0000256" key="1">
    <source>
        <dbReference type="ARBA" id="ARBA00004141"/>
    </source>
</evidence>